<keyword evidence="4 7" id="KW-1133">Transmembrane helix</keyword>
<dbReference type="Proteomes" id="UP000005730">
    <property type="component" value="Chromosome"/>
</dbReference>
<dbReference type="HOGENOM" id="CLU_056714_2_2_0"/>
<reference evidence="8 9" key="1">
    <citation type="submission" date="2011-10" db="EMBL/GenBank/DDBJ databases">
        <title>The Noncontiguous Finished genome of Thermanaerovibrio velox DSM 12556.</title>
        <authorList>
            <consortium name="US DOE Joint Genome Institute (JGI-PGF)"/>
            <person name="Lucas S."/>
            <person name="Copeland A."/>
            <person name="Lapidus A."/>
            <person name="Glavina del Rio T."/>
            <person name="Dalin E."/>
            <person name="Tice H."/>
            <person name="Bruce D."/>
            <person name="Goodwin L."/>
            <person name="Pitluck S."/>
            <person name="Peters L."/>
            <person name="Mikhailova N."/>
            <person name="Teshima H."/>
            <person name="Kyrpides N."/>
            <person name="Mavromatis K."/>
            <person name="Ivanova N."/>
            <person name="Markowitz V."/>
            <person name="Cheng J.-F."/>
            <person name="Hugenholtz P."/>
            <person name="Woyke T."/>
            <person name="Wu D."/>
            <person name="Spring S."/>
            <person name="Brambilla E.-M."/>
            <person name="Klenk H.-P."/>
            <person name="Eisen J.A."/>
        </authorList>
    </citation>
    <scope>NUCLEOTIDE SEQUENCE [LARGE SCALE GENOMIC DNA]</scope>
    <source>
        <strain evidence="8 9">DSM 12556</strain>
    </source>
</reference>
<evidence type="ECO:0000256" key="7">
    <source>
        <dbReference type="SAM" id="Phobius"/>
    </source>
</evidence>
<evidence type="ECO:0000256" key="5">
    <source>
        <dbReference type="ARBA" id="ARBA00023136"/>
    </source>
</evidence>
<dbReference type="Pfam" id="PF04011">
    <property type="entry name" value="LemA"/>
    <property type="match status" value="1"/>
</dbReference>
<dbReference type="PANTHER" id="PTHR34478:SF2">
    <property type="entry name" value="MEMBRANE PROTEIN"/>
    <property type="match status" value="1"/>
</dbReference>
<dbReference type="OrthoDB" id="9804152at2"/>
<feature type="transmembrane region" description="Helical" evidence="7">
    <location>
        <begin position="6"/>
        <end position="25"/>
    </location>
</feature>
<dbReference type="eggNOG" id="COG1704">
    <property type="taxonomic scope" value="Bacteria"/>
</dbReference>
<evidence type="ECO:0000313" key="8">
    <source>
        <dbReference type="EMBL" id="EHM10417.1"/>
    </source>
</evidence>
<dbReference type="InterPro" id="IPR023353">
    <property type="entry name" value="LemA-like_dom_sf"/>
</dbReference>
<dbReference type="Gene3D" id="1.20.1440.20">
    <property type="entry name" value="LemA-like domain"/>
    <property type="match status" value="1"/>
</dbReference>
<keyword evidence="6" id="KW-0175">Coiled coil</keyword>
<dbReference type="AlphaFoldDB" id="H0UNK2"/>
<name>H0UNK2_9BACT</name>
<dbReference type="InterPro" id="IPR007156">
    <property type="entry name" value="MamQ_LemA"/>
</dbReference>
<sequence>MIFFGILGVIVVLCIWFLSIYNRFVKLKNMVDEAWSGVDVQLKRRWDLVGNLVETVKGYATHEKEVFEEVARLRNQMNSASSLAERAQVENGLTQTLRSLFAVAEAYPQLRASENFSELQRTLGELEDQIQLARRYYNGTVRDYNIMVDSFPSLIVARTMGYSKRDFFQLEDPSERTAPKVSFS</sequence>
<evidence type="ECO:0000256" key="6">
    <source>
        <dbReference type="SAM" id="Coils"/>
    </source>
</evidence>
<evidence type="ECO:0000256" key="3">
    <source>
        <dbReference type="ARBA" id="ARBA00022692"/>
    </source>
</evidence>
<evidence type="ECO:0008006" key="10">
    <source>
        <dbReference type="Google" id="ProtNLM"/>
    </source>
</evidence>
<comment type="similarity">
    <text evidence="2">Belongs to the LemA family.</text>
</comment>
<feature type="coiled-coil region" evidence="6">
    <location>
        <begin position="70"/>
        <end position="136"/>
    </location>
</feature>
<organism evidence="8 9">
    <name type="scientific">Thermanaerovibrio velox DSM 12556</name>
    <dbReference type="NCBI Taxonomy" id="926567"/>
    <lineage>
        <taxon>Bacteria</taxon>
        <taxon>Thermotogati</taxon>
        <taxon>Synergistota</taxon>
        <taxon>Synergistia</taxon>
        <taxon>Synergistales</taxon>
        <taxon>Synergistaceae</taxon>
        <taxon>Thermanaerovibrio</taxon>
    </lineage>
</organism>
<keyword evidence="3 7" id="KW-0812">Transmembrane</keyword>
<comment type="subcellular location">
    <subcellularLocation>
        <location evidence="1">Membrane</location>
        <topology evidence="1">Single-pass membrane protein</topology>
    </subcellularLocation>
</comment>
<accession>H0UNK2</accession>
<keyword evidence="5 7" id="KW-0472">Membrane</keyword>
<dbReference type="GO" id="GO:0016020">
    <property type="term" value="C:membrane"/>
    <property type="evidence" value="ECO:0007669"/>
    <property type="project" value="UniProtKB-SubCell"/>
</dbReference>
<keyword evidence="9" id="KW-1185">Reference proteome</keyword>
<protein>
    <recommendedName>
        <fullName evidence="10">LemA family protein</fullName>
    </recommendedName>
</protein>
<dbReference type="EMBL" id="CM001377">
    <property type="protein sequence ID" value="EHM10417.1"/>
    <property type="molecule type" value="Genomic_DNA"/>
</dbReference>
<evidence type="ECO:0000313" key="9">
    <source>
        <dbReference type="Proteomes" id="UP000005730"/>
    </source>
</evidence>
<dbReference type="RefSeq" id="WP_006583911.1">
    <property type="nucleotide sequence ID" value="NZ_CM001377.1"/>
</dbReference>
<proteinExistence type="inferred from homology"/>
<evidence type="ECO:0000256" key="1">
    <source>
        <dbReference type="ARBA" id="ARBA00004167"/>
    </source>
</evidence>
<evidence type="ECO:0000256" key="2">
    <source>
        <dbReference type="ARBA" id="ARBA00008854"/>
    </source>
</evidence>
<evidence type="ECO:0000256" key="4">
    <source>
        <dbReference type="ARBA" id="ARBA00022989"/>
    </source>
</evidence>
<dbReference type="PANTHER" id="PTHR34478">
    <property type="entry name" value="PROTEIN LEMA"/>
    <property type="match status" value="1"/>
</dbReference>
<dbReference type="SUPFAM" id="SSF140478">
    <property type="entry name" value="LemA-like"/>
    <property type="match status" value="1"/>
</dbReference>
<gene>
    <name evidence="8" type="ORF">TheveDRAFT_1297</name>
</gene>